<evidence type="ECO:0000313" key="4">
    <source>
        <dbReference type="Proteomes" id="UP000070107"/>
    </source>
</evidence>
<dbReference type="NCBIfam" id="TIGR02606">
    <property type="entry name" value="antidote_CC2985"/>
    <property type="match status" value="1"/>
</dbReference>
<dbReference type="AlphaFoldDB" id="A0A135I2E7"/>
<evidence type="ECO:0000256" key="2">
    <source>
        <dbReference type="ARBA" id="ARBA00022649"/>
    </source>
</evidence>
<dbReference type="GO" id="GO:0006355">
    <property type="term" value="P:regulation of DNA-templated transcription"/>
    <property type="evidence" value="ECO:0007669"/>
    <property type="project" value="InterPro"/>
</dbReference>
<keyword evidence="2" id="KW-1277">Toxin-antitoxin system</keyword>
<dbReference type="OrthoDB" id="9815501at2"/>
<dbReference type="STRING" id="1494590.ATN84_06890"/>
<dbReference type="PANTHER" id="PTHR36582">
    <property type="entry name" value="ANTITOXIN PARD"/>
    <property type="match status" value="1"/>
</dbReference>
<comment type="caution">
    <text evidence="3">The sequence shown here is derived from an EMBL/GenBank/DDBJ whole genome shotgun (WGS) entry which is preliminary data.</text>
</comment>
<dbReference type="InterPro" id="IPR038296">
    <property type="entry name" value="ParD_sf"/>
</dbReference>
<accession>A0A135I2E7</accession>
<sequence>MARSFTLGDHFDKFVDAQLQTGRFNNASEVIRAGLRLLEEQAEERQLRVEEIRRSIEESRAGGKTIPADKVFDALEARIKGMAG</sequence>
<dbReference type="InterPro" id="IPR010985">
    <property type="entry name" value="Ribbon_hlx_hlx"/>
</dbReference>
<protein>
    <submittedName>
        <fullName evidence="3">Addiction module antitoxin</fullName>
    </submittedName>
</protein>
<dbReference type="PANTHER" id="PTHR36582:SF2">
    <property type="entry name" value="ANTITOXIN PARD"/>
    <property type="match status" value="1"/>
</dbReference>
<organism evidence="3 4">
    <name type="scientific">Paramesorhizobium deserti</name>
    <dbReference type="NCBI Taxonomy" id="1494590"/>
    <lineage>
        <taxon>Bacteria</taxon>
        <taxon>Pseudomonadati</taxon>
        <taxon>Pseudomonadota</taxon>
        <taxon>Alphaproteobacteria</taxon>
        <taxon>Hyphomicrobiales</taxon>
        <taxon>Phyllobacteriaceae</taxon>
        <taxon>Paramesorhizobium</taxon>
    </lineage>
</organism>
<dbReference type="Proteomes" id="UP000070107">
    <property type="component" value="Unassembled WGS sequence"/>
</dbReference>
<dbReference type="Pfam" id="PF03693">
    <property type="entry name" value="ParD_antitoxin"/>
    <property type="match status" value="1"/>
</dbReference>
<reference evidence="3 4" key="1">
    <citation type="submission" date="2015-11" db="EMBL/GenBank/DDBJ databases">
        <title>Draft genome sequence of Paramesorhizobium deserti A-3-E, a strain highly resistant to diverse beta-lactam antibiotics.</title>
        <authorList>
            <person name="Lv R."/>
            <person name="Yang X."/>
            <person name="Fang N."/>
            <person name="Guo J."/>
            <person name="Luo X."/>
            <person name="Peng F."/>
            <person name="Yang R."/>
            <person name="Cui Y."/>
            <person name="Fang C."/>
            <person name="Song Y."/>
        </authorList>
    </citation>
    <scope>NUCLEOTIDE SEQUENCE [LARGE SCALE GENOMIC DNA]</scope>
    <source>
        <strain evidence="3 4">A-3-E</strain>
    </source>
</reference>
<name>A0A135I2E7_9HYPH</name>
<dbReference type="Gene3D" id="6.10.10.120">
    <property type="entry name" value="Antitoxin ParD1-like"/>
    <property type="match status" value="1"/>
</dbReference>
<evidence type="ECO:0000256" key="1">
    <source>
        <dbReference type="ARBA" id="ARBA00008580"/>
    </source>
</evidence>
<dbReference type="SUPFAM" id="SSF47598">
    <property type="entry name" value="Ribbon-helix-helix"/>
    <property type="match status" value="1"/>
</dbReference>
<gene>
    <name evidence="3" type="ORF">ATN84_06890</name>
</gene>
<dbReference type="InterPro" id="IPR022789">
    <property type="entry name" value="ParD"/>
</dbReference>
<dbReference type="EMBL" id="LNTU01000001">
    <property type="protein sequence ID" value="KXF79601.1"/>
    <property type="molecule type" value="Genomic_DNA"/>
</dbReference>
<proteinExistence type="inferred from homology"/>
<keyword evidence="4" id="KW-1185">Reference proteome</keyword>
<evidence type="ECO:0000313" key="3">
    <source>
        <dbReference type="EMBL" id="KXF79601.1"/>
    </source>
</evidence>
<comment type="similarity">
    <text evidence="1">Belongs to the ParD antitoxin family.</text>
</comment>